<evidence type="ECO:0000313" key="2">
    <source>
        <dbReference type="EMBL" id="MDH7453231.1"/>
    </source>
</evidence>
<evidence type="ECO:0000313" key="3">
    <source>
        <dbReference type="Proteomes" id="UP001160550"/>
    </source>
</evidence>
<dbReference type="Proteomes" id="UP001160550">
    <property type="component" value="Unassembled WGS sequence"/>
</dbReference>
<dbReference type="RefSeq" id="WP_280942441.1">
    <property type="nucleotide sequence ID" value="NZ_JARYGX010000019.1"/>
</dbReference>
<accession>A0ABT6MRI0</accession>
<evidence type="ECO:0000256" key="1">
    <source>
        <dbReference type="SAM" id="MobiDB-lite"/>
    </source>
</evidence>
<reference evidence="2" key="1">
    <citation type="journal article" date="2007" name="Int. J. Syst. Evol. Microbiol.">
        <title>Luteimonas composti sp. nov., a moderately thermophilic bacterium isolated from food waste.</title>
        <authorList>
            <person name="Young C.C."/>
            <person name="Kampfer P."/>
            <person name="Chen W.M."/>
            <person name="Yen W.S."/>
            <person name="Arun A.B."/>
            <person name="Lai W.A."/>
            <person name="Shen F.T."/>
            <person name="Rekha P.D."/>
            <person name="Lin K.Y."/>
            <person name="Chou J.H."/>
        </authorList>
    </citation>
    <scope>NUCLEOTIDE SEQUENCE</scope>
    <source>
        <strain evidence="2">CC-YY355</strain>
    </source>
</reference>
<name>A0ABT6MRI0_9GAMM</name>
<comment type="caution">
    <text evidence="2">The sequence shown here is derived from an EMBL/GenBank/DDBJ whole genome shotgun (WGS) entry which is preliminary data.</text>
</comment>
<proteinExistence type="predicted"/>
<organism evidence="2 3">
    <name type="scientific">Luteimonas composti</name>
    <dbReference type="NCBI Taxonomy" id="398257"/>
    <lineage>
        <taxon>Bacteria</taxon>
        <taxon>Pseudomonadati</taxon>
        <taxon>Pseudomonadota</taxon>
        <taxon>Gammaproteobacteria</taxon>
        <taxon>Lysobacterales</taxon>
        <taxon>Lysobacteraceae</taxon>
        <taxon>Luteimonas</taxon>
    </lineage>
</organism>
<feature type="region of interest" description="Disordered" evidence="1">
    <location>
        <begin position="1"/>
        <end position="54"/>
    </location>
</feature>
<protein>
    <submittedName>
        <fullName evidence="2">Uncharacterized protein</fullName>
    </submittedName>
</protein>
<dbReference type="EMBL" id="JARYGX010000019">
    <property type="protein sequence ID" value="MDH7453231.1"/>
    <property type="molecule type" value="Genomic_DNA"/>
</dbReference>
<keyword evidence="3" id="KW-1185">Reference proteome</keyword>
<gene>
    <name evidence="2" type="ORF">QF205_09155</name>
</gene>
<reference evidence="2" key="2">
    <citation type="submission" date="2023-04" db="EMBL/GenBank/DDBJ databases">
        <authorList>
            <person name="Sun J.-Q."/>
        </authorList>
    </citation>
    <scope>NUCLEOTIDE SEQUENCE</scope>
    <source>
        <strain evidence="2">CC-YY355</strain>
    </source>
</reference>
<sequence>MPKDPSKPDDRSGYREHEPRDQDEARRSGAKKQPNPDAGGLDRAPEGDGTNEGE</sequence>
<feature type="compositionally biased region" description="Basic and acidic residues" evidence="1">
    <location>
        <begin position="1"/>
        <end position="27"/>
    </location>
</feature>